<organism evidence="1 2">
    <name type="scientific">Ceratitis capitata</name>
    <name type="common">Mediterranean fruit fly</name>
    <name type="synonym">Tephritis capitata</name>
    <dbReference type="NCBI Taxonomy" id="7213"/>
    <lineage>
        <taxon>Eukaryota</taxon>
        <taxon>Metazoa</taxon>
        <taxon>Ecdysozoa</taxon>
        <taxon>Arthropoda</taxon>
        <taxon>Hexapoda</taxon>
        <taxon>Insecta</taxon>
        <taxon>Pterygota</taxon>
        <taxon>Neoptera</taxon>
        <taxon>Endopterygota</taxon>
        <taxon>Diptera</taxon>
        <taxon>Brachycera</taxon>
        <taxon>Muscomorpha</taxon>
        <taxon>Tephritoidea</taxon>
        <taxon>Tephritidae</taxon>
        <taxon>Ceratitis</taxon>
        <taxon>Ceratitis</taxon>
    </lineage>
</organism>
<proteinExistence type="predicted"/>
<dbReference type="Proteomes" id="UP000606786">
    <property type="component" value="Unassembled WGS sequence"/>
</dbReference>
<name>A0A811UK85_CERCA</name>
<comment type="caution">
    <text evidence="1">The sequence shown here is derived from an EMBL/GenBank/DDBJ whole genome shotgun (WGS) entry which is preliminary data.</text>
</comment>
<evidence type="ECO:0000313" key="2">
    <source>
        <dbReference type="Proteomes" id="UP000606786"/>
    </source>
</evidence>
<gene>
    <name evidence="1" type="ORF">CCAP1982_LOCUS6847</name>
</gene>
<reference evidence="1" key="1">
    <citation type="submission" date="2020-11" db="EMBL/GenBank/DDBJ databases">
        <authorList>
            <person name="Whitehead M."/>
        </authorList>
    </citation>
    <scope>NUCLEOTIDE SEQUENCE</scope>
    <source>
        <strain evidence="1">EGII</strain>
    </source>
</reference>
<evidence type="ECO:0000313" key="1">
    <source>
        <dbReference type="EMBL" id="CAD6998237.1"/>
    </source>
</evidence>
<dbReference type="AlphaFoldDB" id="A0A811UK85"/>
<dbReference type="EMBL" id="CAJHJT010000012">
    <property type="protein sequence ID" value="CAD6998237.1"/>
    <property type="molecule type" value="Genomic_DNA"/>
</dbReference>
<keyword evidence="2" id="KW-1185">Reference proteome</keyword>
<accession>A0A811UK85</accession>
<sequence length="145" mass="15920">MMQMPIQPLLQRTPANTDLGLSILASNKLAIYSTYLPQQKQQQRPAGATLVARGGAAHRAANCMTARVKVEKKITALSTGGKLRHTEDMPQHLCFLDFIADYRFNSYSYRYPFPFHRAGVETGAGGVFQSDGGVAMRCCGLLLLL</sequence>
<protein>
    <submittedName>
        <fullName evidence="1">(Mediterranean fruit fly) hypothetical protein</fullName>
    </submittedName>
</protein>